<dbReference type="PROSITE" id="PS00688">
    <property type="entry name" value="SIGMA54_INTERACT_3"/>
    <property type="match status" value="1"/>
</dbReference>
<dbReference type="InterPro" id="IPR002197">
    <property type="entry name" value="HTH_Fis"/>
</dbReference>
<evidence type="ECO:0000256" key="3">
    <source>
        <dbReference type="ARBA" id="ARBA00023015"/>
    </source>
</evidence>
<dbReference type="GO" id="GO:0043565">
    <property type="term" value="F:sequence-specific DNA binding"/>
    <property type="evidence" value="ECO:0007669"/>
    <property type="project" value="InterPro"/>
</dbReference>
<dbReference type="GO" id="GO:0005524">
    <property type="term" value="F:ATP binding"/>
    <property type="evidence" value="ECO:0007669"/>
    <property type="project" value="UniProtKB-KW"/>
</dbReference>
<dbReference type="PANTHER" id="PTHR32071">
    <property type="entry name" value="TRANSCRIPTIONAL REGULATORY PROTEIN"/>
    <property type="match status" value="1"/>
</dbReference>
<evidence type="ECO:0000256" key="6">
    <source>
        <dbReference type="PROSITE-ProRule" id="PRU00169"/>
    </source>
</evidence>
<dbReference type="PRINTS" id="PR01590">
    <property type="entry name" value="HTHFIS"/>
</dbReference>
<dbReference type="InterPro" id="IPR027417">
    <property type="entry name" value="P-loop_NTPase"/>
</dbReference>
<evidence type="ECO:0000259" key="8">
    <source>
        <dbReference type="PROSITE" id="PS50110"/>
    </source>
</evidence>
<dbReference type="InterPro" id="IPR003593">
    <property type="entry name" value="AAA+_ATPase"/>
</dbReference>
<dbReference type="InterPro" id="IPR058031">
    <property type="entry name" value="AAA_lid_NorR"/>
</dbReference>
<dbReference type="PROSITE" id="PS50110">
    <property type="entry name" value="RESPONSE_REGULATORY"/>
    <property type="match status" value="1"/>
</dbReference>
<dbReference type="SMART" id="SM00382">
    <property type="entry name" value="AAA"/>
    <property type="match status" value="1"/>
</dbReference>
<dbReference type="Pfam" id="PF00158">
    <property type="entry name" value="Sigma54_activat"/>
    <property type="match status" value="1"/>
</dbReference>
<dbReference type="Pfam" id="PF00072">
    <property type="entry name" value="Response_reg"/>
    <property type="match status" value="1"/>
</dbReference>
<dbReference type="GO" id="GO:0000160">
    <property type="term" value="P:phosphorelay signal transduction system"/>
    <property type="evidence" value="ECO:0007669"/>
    <property type="project" value="InterPro"/>
</dbReference>
<protein>
    <submittedName>
        <fullName evidence="9">Sigma-54-dependent Fis family transcriptional regulator</fullName>
    </submittedName>
</protein>
<dbReference type="InterPro" id="IPR011006">
    <property type="entry name" value="CheY-like_superfamily"/>
</dbReference>
<name>A0A927F4P9_9BACT</name>
<gene>
    <name evidence="9" type="ORF">IEN85_02750</name>
</gene>
<dbReference type="InterPro" id="IPR001789">
    <property type="entry name" value="Sig_transdc_resp-reg_receiver"/>
</dbReference>
<keyword evidence="6" id="KW-0597">Phosphoprotein</keyword>
<feature type="modified residue" description="4-aspartylphosphate" evidence="6">
    <location>
        <position position="78"/>
    </location>
</feature>
<keyword evidence="2" id="KW-0067">ATP-binding</keyword>
<dbReference type="Gene3D" id="3.40.50.300">
    <property type="entry name" value="P-loop containing nucleotide triphosphate hydrolases"/>
    <property type="match status" value="1"/>
</dbReference>
<dbReference type="EMBL" id="JACYFG010000006">
    <property type="protein sequence ID" value="MBD5778397.1"/>
    <property type="molecule type" value="Genomic_DNA"/>
</dbReference>
<evidence type="ECO:0000313" key="9">
    <source>
        <dbReference type="EMBL" id="MBD5778397.1"/>
    </source>
</evidence>
<dbReference type="PROSITE" id="PS00675">
    <property type="entry name" value="SIGMA54_INTERACT_1"/>
    <property type="match status" value="1"/>
</dbReference>
<dbReference type="Gene3D" id="3.40.50.2300">
    <property type="match status" value="1"/>
</dbReference>
<evidence type="ECO:0000256" key="2">
    <source>
        <dbReference type="ARBA" id="ARBA00022840"/>
    </source>
</evidence>
<evidence type="ECO:0000256" key="4">
    <source>
        <dbReference type="ARBA" id="ARBA00023125"/>
    </source>
</evidence>
<keyword evidence="1" id="KW-0547">Nucleotide-binding</keyword>
<dbReference type="InterPro" id="IPR025944">
    <property type="entry name" value="Sigma_54_int_dom_CS"/>
</dbReference>
<keyword evidence="3" id="KW-0805">Transcription regulation</keyword>
<evidence type="ECO:0000256" key="1">
    <source>
        <dbReference type="ARBA" id="ARBA00022741"/>
    </source>
</evidence>
<keyword evidence="10" id="KW-1185">Reference proteome</keyword>
<dbReference type="PROSITE" id="PS50045">
    <property type="entry name" value="SIGMA54_INTERACT_4"/>
    <property type="match status" value="1"/>
</dbReference>
<keyword evidence="5" id="KW-0804">Transcription</keyword>
<feature type="domain" description="Sigma-54 factor interaction" evidence="7">
    <location>
        <begin position="180"/>
        <end position="402"/>
    </location>
</feature>
<dbReference type="PROSITE" id="PS00676">
    <property type="entry name" value="SIGMA54_INTERACT_2"/>
    <property type="match status" value="1"/>
</dbReference>
<dbReference type="AlphaFoldDB" id="A0A927F4P9"/>
<dbReference type="CDD" id="cd00156">
    <property type="entry name" value="REC"/>
    <property type="match status" value="1"/>
</dbReference>
<dbReference type="SUPFAM" id="SSF46689">
    <property type="entry name" value="Homeodomain-like"/>
    <property type="match status" value="1"/>
</dbReference>
<dbReference type="Gene3D" id="1.10.8.60">
    <property type="match status" value="1"/>
</dbReference>
<keyword evidence="4" id="KW-0238">DNA-binding</keyword>
<dbReference type="PANTHER" id="PTHR32071:SF14">
    <property type="entry name" value="TRANSCRIPTIONAL REGULATORY PROTEIN RTCR"/>
    <property type="match status" value="1"/>
</dbReference>
<evidence type="ECO:0000256" key="5">
    <source>
        <dbReference type="ARBA" id="ARBA00023163"/>
    </source>
</evidence>
<accession>A0A927F4P9</accession>
<dbReference type="RefSeq" id="WP_191615541.1">
    <property type="nucleotide sequence ID" value="NZ_JACYFG010000006.1"/>
</dbReference>
<dbReference type="Pfam" id="PF25601">
    <property type="entry name" value="AAA_lid_14"/>
    <property type="match status" value="1"/>
</dbReference>
<dbReference type="Proteomes" id="UP000622317">
    <property type="component" value="Unassembled WGS sequence"/>
</dbReference>
<dbReference type="SMART" id="SM00448">
    <property type="entry name" value="REC"/>
    <property type="match status" value="1"/>
</dbReference>
<dbReference type="InterPro" id="IPR009057">
    <property type="entry name" value="Homeodomain-like_sf"/>
</dbReference>
<sequence>MKCDREVGLDSLGKSGLVGYMSALLGGREILIVEDEVLLRKRLAAYLESQGAACTAVGTLAEGRNALENLPLDYVLADVNLPDGLGLDLIEVAQDQGEIPIVIMTADGGVAAAVDAIRRGASDYLAKPFDPQEIPLVLGRAQSGRRESRLKRHRNQSGRGETADEGLFFGDSLEVFRGQLSKVIEADRRLSDKLPPVLIEGETGTGKSSVARWLHANGSRSDKELVVVNCAALPEQLAESELFGHEKGAFTDAKQARIGLFEAADGGTLFLDEIASLSPSLQAKVLTAIEEGRIRRVGSSKQVDINLRLIAASNRSLKDLSARGEFREDLYHRLNLLSFTIPPLRERGEDALRMAEHLLKGLARKYGYKKAAFSERCRRWICNYEWPGNVRELEHEIERALVLGDAESLEFLGMPNAVETAESPNVPLGAAGDWLNPAWSLPEQGFSLEAAIDRLIDLAIDECGGNVSKAARRIGVARDYIRYRKTKKGK</sequence>
<reference evidence="9" key="1">
    <citation type="submission" date="2020-09" db="EMBL/GenBank/DDBJ databases">
        <title>Pelagicoccus enzymogenes sp. nov. with an EPS production, isolated from marine sediment.</title>
        <authorList>
            <person name="Feng X."/>
        </authorList>
    </citation>
    <scope>NUCLEOTIDE SEQUENCE</scope>
    <source>
        <strain evidence="9">NFK12</strain>
    </source>
</reference>
<dbReference type="SUPFAM" id="SSF52172">
    <property type="entry name" value="CheY-like"/>
    <property type="match status" value="1"/>
</dbReference>
<dbReference type="Gene3D" id="1.10.10.60">
    <property type="entry name" value="Homeodomain-like"/>
    <property type="match status" value="1"/>
</dbReference>
<dbReference type="InterPro" id="IPR002078">
    <property type="entry name" value="Sigma_54_int"/>
</dbReference>
<dbReference type="GO" id="GO:0006355">
    <property type="term" value="P:regulation of DNA-templated transcription"/>
    <property type="evidence" value="ECO:0007669"/>
    <property type="project" value="InterPro"/>
</dbReference>
<dbReference type="SUPFAM" id="SSF52540">
    <property type="entry name" value="P-loop containing nucleoside triphosphate hydrolases"/>
    <property type="match status" value="1"/>
</dbReference>
<evidence type="ECO:0000259" key="7">
    <source>
        <dbReference type="PROSITE" id="PS50045"/>
    </source>
</evidence>
<evidence type="ECO:0000313" key="10">
    <source>
        <dbReference type="Proteomes" id="UP000622317"/>
    </source>
</evidence>
<dbReference type="InterPro" id="IPR025943">
    <property type="entry name" value="Sigma_54_int_dom_ATP-bd_2"/>
</dbReference>
<dbReference type="InterPro" id="IPR025662">
    <property type="entry name" value="Sigma_54_int_dom_ATP-bd_1"/>
</dbReference>
<feature type="domain" description="Response regulatory" evidence="8">
    <location>
        <begin position="29"/>
        <end position="142"/>
    </location>
</feature>
<organism evidence="9 10">
    <name type="scientific">Pelagicoccus enzymogenes</name>
    <dbReference type="NCBI Taxonomy" id="2773457"/>
    <lineage>
        <taxon>Bacteria</taxon>
        <taxon>Pseudomonadati</taxon>
        <taxon>Verrucomicrobiota</taxon>
        <taxon>Opitutia</taxon>
        <taxon>Puniceicoccales</taxon>
        <taxon>Pelagicoccaceae</taxon>
        <taxon>Pelagicoccus</taxon>
    </lineage>
</organism>
<dbReference type="CDD" id="cd00009">
    <property type="entry name" value="AAA"/>
    <property type="match status" value="1"/>
</dbReference>
<comment type="caution">
    <text evidence="9">The sequence shown here is derived from an EMBL/GenBank/DDBJ whole genome shotgun (WGS) entry which is preliminary data.</text>
</comment>
<proteinExistence type="predicted"/>
<dbReference type="FunFam" id="3.40.50.300:FF:000006">
    <property type="entry name" value="DNA-binding transcriptional regulator NtrC"/>
    <property type="match status" value="1"/>
</dbReference>